<proteinExistence type="predicted"/>
<dbReference type="KEGG" id="clk:CGC53_07290"/>
<evidence type="ECO:0000313" key="1">
    <source>
        <dbReference type="EMBL" id="ATA82162.1"/>
    </source>
</evidence>
<accession>A0A250FAK7</accession>
<dbReference type="AlphaFoldDB" id="A0A250FAK7"/>
<evidence type="ECO:0000313" key="2">
    <source>
        <dbReference type="Proteomes" id="UP000217276"/>
    </source>
</evidence>
<dbReference type="EMBL" id="CP022384">
    <property type="protein sequence ID" value="ATA82162.1"/>
    <property type="molecule type" value="Genomic_DNA"/>
</dbReference>
<dbReference type="RefSeq" id="WP_095914212.1">
    <property type="nucleotide sequence ID" value="NZ_CP022384.1"/>
</dbReference>
<keyword evidence="2" id="KW-1185">Reference proteome</keyword>
<protein>
    <submittedName>
        <fullName evidence="1">Uncharacterized protein</fullName>
    </submittedName>
</protein>
<sequence length="147" mass="15925">MKKVLFFLLLLACNRGYTQLSIVTGYDYIGRNTFHTGLAADIDISEHWGALLTTGVHLTGYEGSTRGIFEATGAISYNRIFAGATCTPYSVIPKIGVGQKDLYLYVGYAIPTKDHSPLDKGIAVGVNINPLYIVMLPLALIIGDPLK</sequence>
<organism evidence="1 2">
    <name type="scientific">Capnocytophaga leadbetteri</name>
    <dbReference type="NCBI Taxonomy" id="327575"/>
    <lineage>
        <taxon>Bacteria</taxon>
        <taxon>Pseudomonadati</taxon>
        <taxon>Bacteroidota</taxon>
        <taxon>Flavobacteriia</taxon>
        <taxon>Flavobacteriales</taxon>
        <taxon>Flavobacteriaceae</taxon>
        <taxon>Capnocytophaga</taxon>
    </lineage>
</organism>
<dbReference type="Proteomes" id="UP000217276">
    <property type="component" value="Chromosome"/>
</dbReference>
<reference evidence="2" key="1">
    <citation type="submission" date="2017-06" db="EMBL/GenBank/DDBJ databases">
        <title>Capnocytophaga spp. assemblies.</title>
        <authorList>
            <person name="Gulvik C.A."/>
        </authorList>
    </citation>
    <scope>NUCLEOTIDE SEQUENCE [LARGE SCALE GENOMIC DNA]</scope>
    <source>
        <strain evidence="2">H6253</strain>
    </source>
</reference>
<gene>
    <name evidence="1" type="ORF">CGC53_07290</name>
</gene>
<name>A0A250FAK7_9FLAO</name>